<feature type="region of interest" description="Disordered" evidence="1">
    <location>
        <begin position="614"/>
        <end position="752"/>
    </location>
</feature>
<keyword evidence="5" id="KW-1185">Reference proteome</keyword>
<dbReference type="EMBL" id="NWUJ01000001">
    <property type="protein sequence ID" value="PFH37842.1"/>
    <property type="molecule type" value="Genomic_DNA"/>
</dbReference>
<feature type="signal peptide" evidence="2">
    <location>
        <begin position="1"/>
        <end position="38"/>
    </location>
</feature>
<comment type="caution">
    <text evidence="4">The sequence shown here is derived from an EMBL/GenBank/DDBJ whole genome shotgun (WGS) entry which is preliminary data.</text>
</comment>
<reference evidence="4 5" key="1">
    <citation type="submission" date="2017-09" db="EMBL/GenBank/DDBJ databases">
        <title>Genome sequencing of Besnoitia besnoiti strain Bb-Ger1.</title>
        <authorList>
            <person name="Schares G."/>
            <person name="Venepally P."/>
            <person name="Lorenzi H.A."/>
        </authorList>
    </citation>
    <scope>NUCLEOTIDE SEQUENCE [LARGE SCALE GENOMIC DNA]</scope>
    <source>
        <strain evidence="4 5">Bb-Ger1</strain>
    </source>
</reference>
<evidence type="ECO:0000256" key="2">
    <source>
        <dbReference type="SAM" id="SignalP"/>
    </source>
</evidence>
<dbReference type="VEuPathDB" id="ToxoDB:BESB_001840"/>
<dbReference type="Pfam" id="PF01764">
    <property type="entry name" value="Lipase_3"/>
    <property type="match status" value="1"/>
</dbReference>
<feature type="region of interest" description="Disordered" evidence="1">
    <location>
        <begin position="57"/>
        <end position="101"/>
    </location>
</feature>
<feature type="region of interest" description="Disordered" evidence="1">
    <location>
        <begin position="173"/>
        <end position="225"/>
    </location>
</feature>
<dbReference type="Proteomes" id="UP000224006">
    <property type="component" value="Chromosome I"/>
</dbReference>
<evidence type="ECO:0000313" key="4">
    <source>
        <dbReference type="EMBL" id="PFH37842.1"/>
    </source>
</evidence>
<feature type="chain" id="PRO_5012292685" evidence="2">
    <location>
        <begin position="39"/>
        <end position="1526"/>
    </location>
</feature>
<dbReference type="GeneID" id="40305247"/>
<feature type="compositionally biased region" description="Basic and acidic residues" evidence="1">
    <location>
        <begin position="737"/>
        <end position="748"/>
    </location>
</feature>
<feature type="domain" description="Fungal lipase-type" evidence="3">
    <location>
        <begin position="1218"/>
        <end position="1356"/>
    </location>
</feature>
<accession>A0A2A9MPR7</accession>
<dbReference type="GO" id="GO:0006629">
    <property type="term" value="P:lipid metabolic process"/>
    <property type="evidence" value="ECO:0007669"/>
    <property type="project" value="InterPro"/>
</dbReference>
<feature type="compositionally biased region" description="Basic and acidic residues" evidence="1">
    <location>
        <begin position="698"/>
        <end position="710"/>
    </location>
</feature>
<dbReference type="InterPro" id="IPR029058">
    <property type="entry name" value="AB_hydrolase_fold"/>
</dbReference>
<dbReference type="STRING" id="94643.A0A2A9MPR7"/>
<feature type="compositionally biased region" description="Basic and acidic residues" evidence="1">
    <location>
        <begin position="658"/>
        <end position="689"/>
    </location>
</feature>
<evidence type="ECO:0000256" key="1">
    <source>
        <dbReference type="SAM" id="MobiDB-lite"/>
    </source>
</evidence>
<feature type="compositionally biased region" description="Basic and acidic residues" evidence="1">
    <location>
        <begin position="73"/>
        <end position="91"/>
    </location>
</feature>
<feature type="region of interest" description="Disordered" evidence="1">
    <location>
        <begin position="301"/>
        <end position="320"/>
    </location>
</feature>
<dbReference type="SUPFAM" id="SSF53474">
    <property type="entry name" value="alpha/beta-Hydrolases"/>
    <property type="match status" value="1"/>
</dbReference>
<proteinExistence type="predicted"/>
<dbReference type="OrthoDB" id="330950at2759"/>
<feature type="compositionally biased region" description="Basic and acidic residues" evidence="1">
    <location>
        <begin position="301"/>
        <end position="313"/>
    </location>
</feature>
<name>A0A2A9MPR7_BESBE</name>
<feature type="region of interest" description="Disordered" evidence="1">
    <location>
        <begin position="1505"/>
        <end position="1526"/>
    </location>
</feature>
<dbReference type="RefSeq" id="XP_029221851.1">
    <property type="nucleotide sequence ID" value="XM_029358939.1"/>
</dbReference>
<feature type="compositionally biased region" description="Basic and acidic residues" evidence="1">
    <location>
        <begin position="633"/>
        <end position="648"/>
    </location>
</feature>
<sequence length="1526" mass="167933">MRRLTGRLQRPLLFPSFPSRALVLFFSVLWCLACGLSAATVPESVRGLPPYDTVARRVPIGSESDESTGDAEAQERSLRRADSGVQRRDTPHPTGVYRVSASATYSPPPLGAIVPRTSPPARAATPLPGDGLPPFSQFSWAADAGALLRVAPAAARREGDEFDADLGDSQEDDELAVASHGSRQSLPPSFPSWPVATTNPVLSPFSRAPPRHEAAEVAPRGSAGDRALRLEESGADDDDGGAGLSATQALGSASLEDEFVVQLDADGQVTCVPRPRQKQGKALASQMFHPLYVFFPDANARRSEKGPSQEEGRTGGVSPSPFVWDLEAMASSSSSSHVSFRHSDERRSFRGEFSVGNEETPEDEPDSKEDVYHFRVRPRDVGYRPVDPLQTLSFGVQAPYEQHAFATSISKTPFASLPLLPRTDGLYRFHPPTPSYYAFSLSAAPAAPLPPREEAPSRLASQGPYAAAALRQSSRLVSAPPSSYAPAPALASPLPWRLQWDSTARREMSATPAAAPQQRMTLEGISEVSDLRRLGEDPSFGEEAYSHQEICGGLFHWRRSPKGAASLSCAWDRYSSTFAKKFADSVPLAFRSQGLTFKAVDAVNRLFSNLRFKHSNKPLERKPRSKAPTPHTADADAQKDEKEAKEGEPPAAEEAAESADKAEGWGHAIEKDSAHVEEAGKGEEESREASEEEEEAEEASRDRGHSRDEENGGNFLRTGAEEAERSASARHSSRSLGDAEEKTRDAAERSLGADLGSAYEGLSSRRRQADGDSIFTSSLWSALGSNDANRKEDLAVQGAKAVLASGPLRLTLGLLRKGHALFSQTRRLLGSPLTSFAWVLIQKLAGELRKQKKEGEGVMNLGRAVNSVLAAEGVKDTEPLESAMYLATGCKAHMHYSELYAEGYDVVPTDPASWPENPFFAWLLKRKAHAEMLLPAAVPAQLTVKITPTMPADVGNRGARLALYEMWHTLWFMIVEVTRSDFLWTWIKRKDVQHVFPGWTITTVGVHRVTERRPVRYANGVWRFRNIDPVTLEVIPRADGVETNPFEVLPPPRQHVDQVNLDDNLATTGGVNQSPWSFIAESLYANIARGGATPETVEDNADPVKPRTFYYGNKALTIYPDQCGEDATFTYAYDAPFSFLMTPADLPERVYTRIADEQEKPQRRGGGDSCRIKADESVYGNLVDAVWAFKPTSMPKMWLINRTVRPMVSEPLLSANPEARVHRGYHLLFTTSYKPRVEQFISQLTASSPPTPSSSFVSPAAAGLHALWLAYRHRSKKHPVTIVFSGHSQGGVAAQMSAFFFAKQMREVIQDGTVRVYVVVFGMPVWCTQAMYDEMRQSGVIIHEIASNIDPVPVLLATTHGLAQDRNIVSFKLEDMYKVSFRDPFPFEGLIWKYPRRKVDRKTHLIRATLRIEPLVDPAVNFGLTHSHFYAAALGLLSQRYKDIGWMSFLGFPLVPPHLQTTPPHVPEGMQGLREGHRLLLDGQGVLRPHDTPFARGLKLLKSLHHKNKARGPTLPRAPWSPRGRR</sequence>
<evidence type="ECO:0000313" key="5">
    <source>
        <dbReference type="Proteomes" id="UP000224006"/>
    </source>
</evidence>
<dbReference type="Gene3D" id="3.40.50.1820">
    <property type="entry name" value="alpha/beta hydrolase"/>
    <property type="match status" value="1"/>
</dbReference>
<protein>
    <submittedName>
        <fullName evidence="4">Lipase</fullName>
    </submittedName>
</protein>
<dbReference type="InterPro" id="IPR002921">
    <property type="entry name" value="Fungal_lipase-type"/>
</dbReference>
<gene>
    <name evidence="4" type="ORF">BESB_001840</name>
</gene>
<dbReference type="KEGG" id="bbes:BESB_001840"/>
<organism evidence="4 5">
    <name type="scientific">Besnoitia besnoiti</name>
    <name type="common">Apicomplexan protozoan</name>
    <dbReference type="NCBI Taxonomy" id="94643"/>
    <lineage>
        <taxon>Eukaryota</taxon>
        <taxon>Sar</taxon>
        <taxon>Alveolata</taxon>
        <taxon>Apicomplexa</taxon>
        <taxon>Conoidasida</taxon>
        <taxon>Coccidia</taxon>
        <taxon>Eucoccidiorida</taxon>
        <taxon>Eimeriorina</taxon>
        <taxon>Sarcocystidae</taxon>
        <taxon>Besnoitia</taxon>
    </lineage>
</organism>
<keyword evidence="2" id="KW-0732">Signal</keyword>
<evidence type="ECO:0000259" key="3">
    <source>
        <dbReference type="Pfam" id="PF01764"/>
    </source>
</evidence>